<dbReference type="GO" id="GO:0015986">
    <property type="term" value="P:proton motive force-driven ATP synthesis"/>
    <property type="evidence" value="ECO:0007669"/>
    <property type="project" value="InterPro"/>
</dbReference>
<keyword evidence="7" id="KW-0472">Membrane</keyword>
<keyword evidence="13" id="KW-0175">Coiled coil</keyword>
<evidence type="ECO:0000256" key="1">
    <source>
        <dbReference type="ARBA" id="ARBA00022448"/>
    </source>
</evidence>
<keyword evidence="5" id="KW-1133">Transmembrane helix</keyword>
<sequence length="162" mass="18662">MVTDPSFWMFLAFVALLGLTGKKSWISLTQKLDARAENIVRDIEEAQLLKEEAQQLLNHAMRLQRDMNERIEEIMIHTKKEIAHLKKEAALEIDQHLKSEEYQLNERIQLSIQQALKEIEEKAIQVALHASKNVMTIHANEQLEHVLFQKAIDKLSQASIAG</sequence>
<evidence type="ECO:0000256" key="9">
    <source>
        <dbReference type="ARBA" id="ARBA00025198"/>
    </source>
</evidence>
<comment type="function">
    <text evidence="10">Component of the F(0) channel, it forms part of the peripheral stalk, linking F(1) to F(0). The b'-subunit is a diverged and duplicated form of b found in plants and photosynthetic bacteria.</text>
</comment>
<organism evidence="14 15">
    <name type="scientific">Caedimonas varicaedens</name>
    <dbReference type="NCBI Taxonomy" id="1629334"/>
    <lineage>
        <taxon>Bacteria</taxon>
        <taxon>Pseudomonadati</taxon>
        <taxon>Pseudomonadota</taxon>
        <taxon>Alphaproteobacteria</taxon>
        <taxon>Holosporales</taxon>
        <taxon>Caedimonadaceae</taxon>
        <taxon>Caedimonas</taxon>
    </lineage>
</organism>
<comment type="caution">
    <text evidence="14">The sequence shown here is derived from an EMBL/GenBank/DDBJ whole genome shotgun (WGS) entry which is preliminary data.</text>
</comment>
<evidence type="ECO:0000256" key="11">
    <source>
        <dbReference type="ARBA" id="ARBA00037847"/>
    </source>
</evidence>
<gene>
    <name evidence="14" type="primary">atpF</name>
    <name evidence="14" type="ORF">Cva_01497</name>
</gene>
<evidence type="ECO:0000256" key="2">
    <source>
        <dbReference type="ARBA" id="ARBA00022547"/>
    </source>
</evidence>
<keyword evidence="6 12" id="KW-0406">Ion transport</keyword>
<evidence type="ECO:0000256" key="8">
    <source>
        <dbReference type="ARBA" id="ARBA00023310"/>
    </source>
</evidence>
<evidence type="ECO:0000256" key="4">
    <source>
        <dbReference type="ARBA" id="ARBA00022781"/>
    </source>
</evidence>
<evidence type="ECO:0000313" key="14">
    <source>
        <dbReference type="EMBL" id="GAO98828.1"/>
    </source>
</evidence>
<keyword evidence="8" id="KW-0066">ATP synthesis</keyword>
<accession>A0A0K8MF18</accession>
<feature type="coiled-coil region" evidence="13">
    <location>
        <begin position="36"/>
        <end position="125"/>
    </location>
</feature>
<evidence type="ECO:0000256" key="12">
    <source>
        <dbReference type="RuleBase" id="RU003848"/>
    </source>
</evidence>
<keyword evidence="15" id="KW-1185">Reference proteome</keyword>
<keyword evidence="1 12" id="KW-0813">Transport</keyword>
<dbReference type="OrthoDB" id="7283197at2"/>
<dbReference type="CDD" id="cd06503">
    <property type="entry name" value="ATP-synt_Fo_b"/>
    <property type="match status" value="1"/>
</dbReference>
<dbReference type="EMBL" id="BBVC01000096">
    <property type="protein sequence ID" value="GAO98828.1"/>
    <property type="molecule type" value="Genomic_DNA"/>
</dbReference>
<comment type="similarity">
    <text evidence="12">Belongs to the ATPase B chain family.</text>
</comment>
<evidence type="ECO:0000256" key="13">
    <source>
        <dbReference type="SAM" id="Coils"/>
    </source>
</evidence>
<evidence type="ECO:0000256" key="10">
    <source>
        <dbReference type="ARBA" id="ARBA00025614"/>
    </source>
</evidence>
<evidence type="ECO:0000256" key="6">
    <source>
        <dbReference type="ARBA" id="ARBA00023065"/>
    </source>
</evidence>
<dbReference type="GO" id="GO:0015078">
    <property type="term" value="F:proton transmembrane transporter activity"/>
    <property type="evidence" value="ECO:0007669"/>
    <property type="project" value="InterPro"/>
</dbReference>
<dbReference type="GO" id="GO:0012505">
    <property type="term" value="C:endomembrane system"/>
    <property type="evidence" value="ECO:0007669"/>
    <property type="project" value="UniProtKB-SubCell"/>
</dbReference>
<evidence type="ECO:0000256" key="3">
    <source>
        <dbReference type="ARBA" id="ARBA00022692"/>
    </source>
</evidence>
<dbReference type="InterPro" id="IPR002146">
    <property type="entry name" value="ATP_synth_b/b'su_bac/chlpt"/>
</dbReference>
<comment type="function">
    <text evidence="9">F(1)F(0) ATP synthase produces ATP from ADP in the presence of a proton or sodium gradient. F-type ATPases consist of two structural domains, F(1) containing the extramembraneous catalytic core and F(0) containing the membrane proton channel, linked together by a central stalk and a peripheral stalk. During catalysis, ATP synthesis in the catalytic domain of F(1) is coupled via a rotary mechanism of the central stalk subunits to proton translocation.</text>
</comment>
<dbReference type="Pfam" id="PF00430">
    <property type="entry name" value="ATP-synt_B"/>
    <property type="match status" value="1"/>
</dbReference>
<dbReference type="Proteomes" id="UP000036771">
    <property type="component" value="Unassembled WGS sequence"/>
</dbReference>
<evidence type="ECO:0000256" key="7">
    <source>
        <dbReference type="ARBA" id="ARBA00023136"/>
    </source>
</evidence>
<dbReference type="AlphaFoldDB" id="A0A0K8MF18"/>
<reference evidence="14 15" key="1">
    <citation type="submission" date="2015-03" db="EMBL/GenBank/DDBJ databases">
        <title>Caedibacter varicaedens, whole genome shotgun sequence.</title>
        <authorList>
            <person name="Suzuki H."/>
            <person name="Dapper A.L."/>
            <person name="Gibson A.K."/>
            <person name="Jackson C."/>
            <person name="Lee H."/>
            <person name="Pejaver V.R."/>
            <person name="Doak T."/>
            <person name="Lynch M."/>
        </authorList>
    </citation>
    <scope>NUCLEOTIDE SEQUENCE [LARGE SCALE GENOMIC DNA]</scope>
</reference>
<keyword evidence="2 12" id="KW-0138">CF(0)</keyword>
<evidence type="ECO:0000313" key="15">
    <source>
        <dbReference type="Proteomes" id="UP000036771"/>
    </source>
</evidence>
<protein>
    <submittedName>
        <fullName evidence="14">ATP synthase subunit b</fullName>
    </submittedName>
</protein>
<keyword evidence="3 12" id="KW-0812">Transmembrane</keyword>
<keyword evidence="4 12" id="KW-0375">Hydrogen ion transport</keyword>
<comment type="subcellular location">
    <subcellularLocation>
        <location evidence="11">Endomembrane system</location>
        <topology evidence="11">Single-pass membrane protein</topology>
    </subcellularLocation>
</comment>
<proteinExistence type="inferred from homology"/>
<dbReference type="GO" id="GO:0045259">
    <property type="term" value="C:proton-transporting ATP synthase complex"/>
    <property type="evidence" value="ECO:0007669"/>
    <property type="project" value="UniProtKB-KW"/>
</dbReference>
<evidence type="ECO:0000256" key="5">
    <source>
        <dbReference type="ARBA" id="ARBA00022989"/>
    </source>
</evidence>
<dbReference type="STRING" id="1629334.Cva_01497"/>
<name>A0A0K8MF18_9PROT</name>